<accession>A0AAV4EXN9</accession>
<protein>
    <submittedName>
        <fullName evidence="2">Uncharacterized protein</fullName>
    </submittedName>
</protein>
<dbReference type="Proteomes" id="UP000762676">
    <property type="component" value="Unassembled WGS sequence"/>
</dbReference>
<reference evidence="2 3" key="1">
    <citation type="journal article" date="2021" name="Elife">
        <title>Chloroplast acquisition without the gene transfer in kleptoplastic sea slugs, Plakobranchus ocellatus.</title>
        <authorList>
            <person name="Maeda T."/>
            <person name="Takahashi S."/>
            <person name="Yoshida T."/>
            <person name="Shimamura S."/>
            <person name="Takaki Y."/>
            <person name="Nagai Y."/>
            <person name="Toyoda A."/>
            <person name="Suzuki Y."/>
            <person name="Arimoto A."/>
            <person name="Ishii H."/>
            <person name="Satoh N."/>
            <person name="Nishiyama T."/>
            <person name="Hasebe M."/>
            <person name="Maruyama T."/>
            <person name="Minagawa J."/>
            <person name="Obokata J."/>
            <person name="Shigenobu S."/>
        </authorList>
    </citation>
    <scope>NUCLEOTIDE SEQUENCE [LARGE SCALE GENOMIC DNA]</scope>
</reference>
<feature type="region of interest" description="Disordered" evidence="1">
    <location>
        <begin position="91"/>
        <end position="110"/>
    </location>
</feature>
<dbReference type="AlphaFoldDB" id="A0AAV4EXN9"/>
<sequence length="110" mass="13061">MLKKEIQIKLRRDQKSRLDQECAKINEWKEKRKFKELFDQIKSLQSKKFSTKNICINDVIGQALTDEVLKRWNSYGTHLFGYPNKKETKDAYKVAQQDVEPKPLTSEVEQ</sequence>
<evidence type="ECO:0000313" key="2">
    <source>
        <dbReference type="EMBL" id="GFR65819.1"/>
    </source>
</evidence>
<gene>
    <name evidence="2" type="ORF">ElyMa_005541200</name>
</gene>
<organism evidence="2 3">
    <name type="scientific">Elysia marginata</name>
    <dbReference type="NCBI Taxonomy" id="1093978"/>
    <lineage>
        <taxon>Eukaryota</taxon>
        <taxon>Metazoa</taxon>
        <taxon>Spiralia</taxon>
        <taxon>Lophotrochozoa</taxon>
        <taxon>Mollusca</taxon>
        <taxon>Gastropoda</taxon>
        <taxon>Heterobranchia</taxon>
        <taxon>Euthyneura</taxon>
        <taxon>Panpulmonata</taxon>
        <taxon>Sacoglossa</taxon>
        <taxon>Placobranchoidea</taxon>
        <taxon>Plakobranchidae</taxon>
        <taxon>Elysia</taxon>
    </lineage>
</organism>
<comment type="caution">
    <text evidence="2">The sequence shown here is derived from an EMBL/GenBank/DDBJ whole genome shotgun (WGS) entry which is preliminary data.</text>
</comment>
<dbReference type="EMBL" id="BMAT01011059">
    <property type="protein sequence ID" value="GFR65819.1"/>
    <property type="molecule type" value="Genomic_DNA"/>
</dbReference>
<name>A0AAV4EXN9_9GAST</name>
<evidence type="ECO:0000256" key="1">
    <source>
        <dbReference type="SAM" id="MobiDB-lite"/>
    </source>
</evidence>
<evidence type="ECO:0000313" key="3">
    <source>
        <dbReference type="Proteomes" id="UP000762676"/>
    </source>
</evidence>
<keyword evidence="3" id="KW-1185">Reference proteome</keyword>
<proteinExistence type="predicted"/>